<accession>A0A9P8DXM6</accession>
<protein>
    <submittedName>
        <fullName evidence="2">Uncharacterized protein</fullName>
    </submittedName>
</protein>
<reference evidence="2" key="2">
    <citation type="submission" date="2021-08" db="EMBL/GenBank/DDBJ databases">
        <authorList>
            <person name="Gostincar C."/>
            <person name="Sun X."/>
            <person name="Song Z."/>
            <person name="Gunde-Cimerman N."/>
        </authorList>
    </citation>
    <scope>NUCLEOTIDE SEQUENCE</scope>
    <source>
        <strain evidence="2">EXF-9911</strain>
    </source>
</reference>
<evidence type="ECO:0000313" key="2">
    <source>
        <dbReference type="EMBL" id="KAG9661188.1"/>
    </source>
</evidence>
<sequence length="337" mass="37939">MSSLCYNCHRTHPPHTCEHPLQGCLNCGAFGHTWNFCHRGPHRLQDDYRYFALCHNCQKWHLPDPCEEDLVQCGGCMQLGHVQEYCALNPTHGAVFTDGMRHFISHNLTAQNAQWILHNAAFADEIYKIKMGAVMDTLRLFTGRNHEEVRVYLASAYRGPPRTSGSTSYQTVSTQPSTSRQLPTPAAVRTDIISGLSLPRQSIPQAQARDQSYEDHNTLAPLQLQDSDQERRQQTKSKDAVQAVIRESPSSSATNQEFDATPSVRKTLVEPQPAYDGIPKFRTYDADGDEGQVELSHDSPGDASFSPRSPYDNDRADSAESKDEMEQEREFYEGSIY</sequence>
<feature type="non-terminal residue" evidence="2">
    <location>
        <position position="337"/>
    </location>
</feature>
<feature type="compositionally biased region" description="Basic and acidic residues" evidence="1">
    <location>
        <begin position="311"/>
        <end position="337"/>
    </location>
</feature>
<dbReference type="AlphaFoldDB" id="A0A9P8DXM6"/>
<dbReference type="Proteomes" id="UP000779574">
    <property type="component" value="Unassembled WGS sequence"/>
</dbReference>
<feature type="region of interest" description="Disordered" evidence="1">
    <location>
        <begin position="222"/>
        <end position="337"/>
    </location>
</feature>
<dbReference type="EMBL" id="JAHFXF010001963">
    <property type="protein sequence ID" value="KAG9661188.1"/>
    <property type="molecule type" value="Genomic_DNA"/>
</dbReference>
<comment type="caution">
    <text evidence="2">The sequence shown here is derived from an EMBL/GenBank/DDBJ whole genome shotgun (WGS) entry which is preliminary data.</text>
</comment>
<gene>
    <name evidence="2" type="ORF">KCU76_g19398</name>
</gene>
<feature type="compositionally biased region" description="Polar residues" evidence="1">
    <location>
        <begin position="248"/>
        <end position="258"/>
    </location>
</feature>
<name>A0A9P8DXM6_AURME</name>
<feature type="compositionally biased region" description="Basic and acidic residues" evidence="1">
    <location>
        <begin position="228"/>
        <end position="239"/>
    </location>
</feature>
<feature type="region of interest" description="Disordered" evidence="1">
    <location>
        <begin position="159"/>
        <end position="185"/>
    </location>
</feature>
<organism evidence="2 3">
    <name type="scientific">Aureobasidium melanogenum</name>
    <name type="common">Aureobasidium pullulans var. melanogenum</name>
    <dbReference type="NCBI Taxonomy" id="46634"/>
    <lineage>
        <taxon>Eukaryota</taxon>
        <taxon>Fungi</taxon>
        <taxon>Dikarya</taxon>
        <taxon>Ascomycota</taxon>
        <taxon>Pezizomycotina</taxon>
        <taxon>Dothideomycetes</taxon>
        <taxon>Dothideomycetidae</taxon>
        <taxon>Dothideales</taxon>
        <taxon>Saccotheciaceae</taxon>
        <taxon>Aureobasidium</taxon>
    </lineage>
</organism>
<evidence type="ECO:0000313" key="3">
    <source>
        <dbReference type="Proteomes" id="UP000779574"/>
    </source>
</evidence>
<proteinExistence type="predicted"/>
<dbReference type="OrthoDB" id="3928982at2759"/>
<feature type="compositionally biased region" description="Polar residues" evidence="1">
    <location>
        <begin position="163"/>
        <end position="182"/>
    </location>
</feature>
<evidence type="ECO:0000256" key="1">
    <source>
        <dbReference type="SAM" id="MobiDB-lite"/>
    </source>
</evidence>
<reference evidence="2" key="1">
    <citation type="journal article" date="2021" name="J Fungi (Basel)">
        <title>Virulence traits and population genomics of the black yeast Aureobasidium melanogenum.</title>
        <authorList>
            <person name="Cernosa A."/>
            <person name="Sun X."/>
            <person name="Gostincar C."/>
            <person name="Fang C."/>
            <person name="Gunde-Cimerman N."/>
            <person name="Song Z."/>
        </authorList>
    </citation>
    <scope>NUCLEOTIDE SEQUENCE</scope>
    <source>
        <strain evidence="2">EXF-9911</strain>
    </source>
</reference>